<name>V4PV77_9CAUL</name>
<comment type="caution">
    <text evidence="2">The sequence shown here is derived from an EMBL/GenBank/DDBJ whole genome shotgun (WGS) entry which is preliminary data.</text>
</comment>
<dbReference type="AlphaFoldDB" id="V4PV77"/>
<keyword evidence="1" id="KW-0812">Transmembrane</keyword>
<feature type="transmembrane region" description="Helical" evidence="1">
    <location>
        <begin position="20"/>
        <end position="45"/>
    </location>
</feature>
<evidence type="ECO:0000313" key="3">
    <source>
        <dbReference type="Proteomes" id="UP000017837"/>
    </source>
</evidence>
<evidence type="ECO:0000313" key="2">
    <source>
        <dbReference type="EMBL" id="ESQ92256.1"/>
    </source>
</evidence>
<feature type="transmembrane region" description="Helical" evidence="1">
    <location>
        <begin position="57"/>
        <end position="75"/>
    </location>
</feature>
<evidence type="ECO:0008006" key="4">
    <source>
        <dbReference type="Google" id="ProtNLM"/>
    </source>
</evidence>
<keyword evidence="1" id="KW-1133">Transmembrane helix</keyword>
<sequence>MHMTPMLADILTTATPLNVFLYVTFVVKIAVAITICLALACGWTLLRMAKRTYSKPLAIYGRLALSCGLFGAAYSALNSYIGFAGDSNPHDIYDVLPSIIAAIYVLLLGVVVWLIAKWGNASTTEPP</sequence>
<dbReference type="PATRIC" id="fig|1121022.4.peg.1777"/>
<evidence type="ECO:0000256" key="1">
    <source>
        <dbReference type="SAM" id="Phobius"/>
    </source>
</evidence>
<dbReference type="EMBL" id="AWGB01000014">
    <property type="protein sequence ID" value="ESQ92256.1"/>
    <property type="molecule type" value="Genomic_DNA"/>
</dbReference>
<feature type="transmembrane region" description="Helical" evidence="1">
    <location>
        <begin position="95"/>
        <end position="116"/>
    </location>
</feature>
<protein>
    <recommendedName>
        <fullName evidence="4">MotA/TolQ/ExbB proton channel domain-containing protein</fullName>
    </recommendedName>
</protein>
<dbReference type="Proteomes" id="UP000017837">
    <property type="component" value="Unassembled WGS sequence"/>
</dbReference>
<reference evidence="2 3" key="1">
    <citation type="journal article" date="2014" name="Nature">
        <title>Sequential evolution of bacterial morphology by co-option of a developmental regulator.</title>
        <authorList>
            <person name="Jiang C."/>
            <person name="Brown P.J."/>
            <person name="Ducret A."/>
            <person name="Brun Y.V."/>
        </authorList>
    </citation>
    <scope>NUCLEOTIDE SEQUENCE [LARGE SCALE GENOMIC DNA]</scope>
    <source>
        <strain evidence="2 3">DSM 16100</strain>
    </source>
</reference>
<keyword evidence="3" id="KW-1185">Reference proteome</keyword>
<accession>V4PV77</accession>
<keyword evidence="1" id="KW-0472">Membrane</keyword>
<gene>
    <name evidence="2" type="ORF">ABENE_08825</name>
</gene>
<organism evidence="2 3">
    <name type="scientific">Asticcacaulis benevestitus DSM 16100 = ATCC BAA-896</name>
    <dbReference type="NCBI Taxonomy" id="1121022"/>
    <lineage>
        <taxon>Bacteria</taxon>
        <taxon>Pseudomonadati</taxon>
        <taxon>Pseudomonadota</taxon>
        <taxon>Alphaproteobacteria</taxon>
        <taxon>Caulobacterales</taxon>
        <taxon>Caulobacteraceae</taxon>
        <taxon>Asticcacaulis</taxon>
    </lineage>
</organism>
<proteinExistence type="predicted"/>